<accession>A0ABV7R114</accession>
<evidence type="ECO:0000313" key="1">
    <source>
        <dbReference type="EMBL" id="MFC3526964.1"/>
    </source>
</evidence>
<proteinExistence type="predicted"/>
<dbReference type="RefSeq" id="WP_377742309.1">
    <property type="nucleotide sequence ID" value="NZ_JBHRXJ010000001.1"/>
</dbReference>
<dbReference type="Proteomes" id="UP001595721">
    <property type="component" value="Unassembled WGS sequence"/>
</dbReference>
<gene>
    <name evidence="1" type="ORF">ACFOMH_02185</name>
</gene>
<sequence>MIPTGPNVVVTAGRVAGRGRTGAPFLAGFLRSWVIRNGLPTILAGFAQGDADVAAAAVVRAAKTRGPPGKRVEKRAGGRAGKLHVAPFLPHARALAFGGYFGRQADLARFRPHGIAKPGDGAGGGT</sequence>
<organism evidence="1 2">
    <name type="scientific">Paracoccus mangrovi</name>
    <dbReference type="NCBI Taxonomy" id="1715645"/>
    <lineage>
        <taxon>Bacteria</taxon>
        <taxon>Pseudomonadati</taxon>
        <taxon>Pseudomonadota</taxon>
        <taxon>Alphaproteobacteria</taxon>
        <taxon>Rhodobacterales</taxon>
        <taxon>Paracoccaceae</taxon>
        <taxon>Paracoccus</taxon>
    </lineage>
</organism>
<evidence type="ECO:0000313" key="2">
    <source>
        <dbReference type="Proteomes" id="UP001595721"/>
    </source>
</evidence>
<name>A0ABV7R114_9RHOB</name>
<comment type="caution">
    <text evidence="1">The sequence shown here is derived from an EMBL/GenBank/DDBJ whole genome shotgun (WGS) entry which is preliminary data.</text>
</comment>
<protein>
    <submittedName>
        <fullName evidence="1">Uncharacterized protein</fullName>
    </submittedName>
</protein>
<dbReference type="EMBL" id="JBHRXJ010000001">
    <property type="protein sequence ID" value="MFC3526964.1"/>
    <property type="molecule type" value="Genomic_DNA"/>
</dbReference>
<keyword evidence="2" id="KW-1185">Reference proteome</keyword>
<reference evidence="2" key="1">
    <citation type="journal article" date="2019" name="Int. J. Syst. Evol. Microbiol.">
        <title>The Global Catalogue of Microorganisms (GCM) 10K type strain sequencing project: providing services to taxonomists for standard genome sequencing and annotation.</title>
        <authorList>
            <consortium name="The Broad Institute Genomics Platform"/>
            <consortium name="The Broad Institute Genome Sequencing Center for Infectious Disease"/>
            <person name="Wu L."/>
            <person name="Ma J."/>
        </authorList>
    </citation>
    <scope>NUCLEOTIDE SEQUENCE [LARGE SCALE GENOMIC DNA]</scope>
    <source>
        <strain evidence="2">KCTC 42899</strain>
    </source>
</reference>